<dbReference type="Proteomes" id="UP000466442">
    <property type="component" value="Unassembled WGS sequence"/>
</dbReference>
<evidence type="ECO:0000313" key="2">
    <source>
        <dbReference type="Proteomes" id="UP000466442"/>
    </source>
</evidence>
<sequence length="636" mass="71559">MFGIVARLAAVLVMVGSHATKNRGALFLNPQPLILSGQEWRVVIDLNVTQIVTSVRDSNRMVHQLRGDLKQLATSHSAFGAMLQEVQSIALAAQDMEAMAWEIEEYLPRQRDRRGLINAGGKVLNFLFGTPDADDFEAVRRGVDTAQQDQGRLVYVAKEQLIVTRTLGDRVRESAHQVQTLASGMVNLTLSMLKQQNQLIQFERWVNRSLGLTQKIREIEINVVRAREVLQDLTLAISAGATGQLSPLLLTPREMANLTRTVMEQLPRDQTMIAGAEVSEAYRHYQAAQVTGWHSDHMIHVAVAFPLEQTGPRYTRYSVTALPIPDPSGKHYVRLETTSRHFIVSQDRELYAALDDWDLNLCRQKPLLICPPVFPLSHRGNPSCLSQLYYGEDPQGSCEWKLLVTPPPALWKWEARQQQWHYFLATPTLITEQCPDESATEITLTGNGMIKPRPHCTLRTERHQLLSLGGVSGETHHLSNRTLPVPTAWNWTWWSPGMEDHHLVEVLETLRSQGKTHPGPWQEEEARLVLAQELLQGYQTPNRVPWVSVSVGVPTILVLIGLGLLWWWKGWTCRWWAPTQLPAPDTPVLAPPTRQTTQKPHWPAGVTSTRRPRLESVAFSKEAAMYAAPLKKGGAV</sequence>
<dbReference type="EMBL" id="WIXP02000006">
    <property type="protein sequence ID" value="KAF6210081.1"/>
    <property type="molecule type" value="Genomic_DNA"/>
</dbReference>
<dbReference type="InterPro" id="IPR022048">
    <property type="entry name" value="Envelope_fusion-like"/>
</dbReference>
<dbReference type="AlphaFoldDB" id="A0A6A4JFE9"/>
<organism evidence="1 2">
    <name type="scientific">Apolygus lucorum</name>
    <name type="common">Small green plant bug</name>
    <name type="synonym">Lygocoris lucorum</name>
    <dbReference type="NCBI Taxonomy" id="248454"/>
    <lineage>
        <taxon>Eukaryota</taxon>
        <taxon>Metazoa</taxon>
        <taxon>Ecdysozoa</taxon>
        <taxon>Arthropoda</taxon>
        <taxon>Hexapoda</taxon>
        <taxon>Insecta</taxon>
        <taxon>Pterygota</taxon>
        <taxon>Neoptera</taxon>
        <taxon>Paraneoptera</taxon>
        <taxon>Hemiptera</taxon>
        <taxon>Heteroptera</taxon>
        <taxon>Panheteroptera</taxon>
        <taxon>Cimicomorpha</taxon>
        <taxon>Miridae</taxon>
        <taxon>Mirini</taxon>
        <taxon>Apolygus</taxon>
    </lineage>
</organism>
<dbReference type="Pfam" id="PF12259">
    <property type="entry name" value="Baculo_F"/>
    <property type="match status" value="1"/>
</dbReference>
<gene>
    <name evidence="1" type="ORF">GE061_015837</name>
</gene>
<reference evidence="1" key="1">
    <citation type="journal article" date="2021" name="Mol. Ecol. Resour.">
        <title>Apolygus lucorum genome provides insights into omnivorousness and mesophyll feeding.</title>
        <authorList>
            <person name="Liu Y."/>
            <person name="Liu H."/>
            <person name="Wang H."/>
            <person name="Huang T."/>
            <person name="Liu B."/>
            <person name="Yang B."/>
            <person name="Yin L."/>
            <person name="Li B."/>
            <person name="Zhang Y."/>
            <person name="Zhang S."/>
            <person name="Jiang F."/>
            <person name="Zhang X."/>
            <person name="Ren Y."/>
            <person name="Wang B."/>
            <person name="Wang S."/>
            <person name="Lu Y."/>
            <person name="Wu K."/>
            <person name="Fan W."/>
            <person name="Wang G."/>
        </authorList>
    </citation>
    <scope>NUCLEOTIDE SEQUENCE</scope>
    <source>
        <strain evidence="1">12Hb</strain>
    </source>
</reference>
<evidence type="ECO:0000313" key="1">
    <source>
        <dbReference type="EMBL" id="KAF6210081.1"/>
    </source>
</evidence>
<proteinExistence type="predicted"/>
<name>A0A6A4JFE9_APOLU</name>
<comment type="caution">
    <text evidence="1">The sequence shown here is derived from an EMBL/GenBank/DDBJ whole genome shotgun (WGS) entry which is preliminary data.</text>
</comment>
<protein>
    <submittedName>
        <fullName evidence="1">Uncharacterized protein</fullName>
    </submittedName>
</protein>
<accession>A0A6A4JFE9</accession>
<dbReference type="OrthoDB" id="6631194at2759"/>
<keyword evidence="2" id="KW-1185">Reference proteome</keyword>